<evidence type="ECO:0008006" key="3">
    <source>
        <dbReference type="Google" id="ProtNLM"/>
    </source>
</evidence>
<dbReference type="OrthoDB" id="979738at2"/>
<protein>
    <recommendedName>
        <fullName evidence="3">Polysaccharide lyase</fullName>
    </recommendedName>
</protein>
<dbReference type="RefSeq" id="WP_139827120.1">
    <property type="nucleotide sequence ID" value="NZ_FXAO01000001.1"/>
</dbReference>
<organism evidence="1 2">
    <name type="scientific">Arenibacter troitsensis</name>
    <dbReference type="NCBI Taxonomy" id="188872"/>
    <lineage>
        <taxon>Bacteria</taxon>
        <taxon>Pseudomonadati</taxon>
        <taxon>Bacteroidota</taxon>
        <taxon>Flavobacteriia</taxon>
        <taxon>Flavobacteriales</taxon>
        <taxon>Flavobacteriaceae</taxon>
        <taxon>Arenibacter</taxon>
    </lineage>
</organism>
<evidence type="ECO:0000313" key="2">
    <source>
        <dbReference type="Proteomes" id="UP000193420"/>
    </source>
</evidence>
<gene>
    <name evidence="1" type="ORF">SAMN03080602_00385</name>
</gene>
<accession>A0A1X7I380</accession>
<sequence>MKLLILVCCLIVLQDTFVHDGGNSLKKENRVIFHEDFEKASVEEVLQHWDDSKNSKGMSLSNDVPKGSSGKKSLMMTYVAGKNEGGHLFKSFPMGHEVLYARFYVKFLTGNSHIHHLVKLGGYQPAVPYPMGLAGLKPNGQDFLMSGIEFPDNKNWYWGFYTYWMHMAGSPKNYWGNVFFPKTEKKAPVGEWICVEFMIKLNSPVDSFNGEQAFWINGEKVLHLGEGFPKINNRGGHNKESSSGNAFQGYQWRDNEKLKLTLFWLNYYMTKGIEGEIDQILFDEVVVSNEYIGPLK</sequence>
<name>A0A1X7I380_9FLAO</name>
<dbReference type="Proteomes" id="UP000193420">
    <property type="component" value="Unassembled WGS sequence"/>
</dbReference>
<dbReference type="STRING" id="188872.SAMN03080602_00385"/>
<dbReference type="AlphaFoldDB" id="A0A1X7I380"/>
<reference evidence="2" key="1">
    <citation type="submission" date="2017-04" db="EMBL/GenBank/DDBJ databases">
        <authorList>
            <person name="Varghese N."/>
            <person name="Submissions S."/>
        </authorList>
    </citation>
    <scope>NUCLEOTIDE SEQUENCE [LARGE SCALE GENOMIC DNA]</scope>
    <source>
        <strain evidence="2">DSM 19835</strain>
    </source>
</reference>
<dbReference type="EMBL" id="FXAO01000001">
    <property type="protein sequence ID" value="SMG08866.1"/>
    <property type="molecule type" value="Genomic_DNA"/>
</dbReference>
<keyword evidence="2" id="KW-1185">Reference proteome</keyword>
<evidence type="ECO:0000313" key="1">
    <source>
        <dbReference type="EMBL" id="SMG08866.1"/>
    </source>
</evidence>
<proteinExistence type="predicted"/>
<dbReference type="Gene3D" id="2.60.120.200">
    <property type="match status" value="1"/>
</dbReference>